<dbReference type="InterPro" id="IPR051010">
    <property type="entry name" value="BCAA_transport"/>
</dbReference>
<dbReference type="SUPFAM" id="SSF53822">
    <property type="entry name" value="Periplasmic binding protein-like I"/>
    <property type="match status" value="1"/>
</dbReference>
<dbReference type="EMBL" id="FNES01000029">
    <property type="protein sequence ID" value="SDK75666.1"/>
    <property type="molecule type" value="Genomic_DNA"/>
</dbReference>
<dbReference type="Gene3D" id="3.40.50.2300">
    <property type="match status" value="2"/>
</dbReference>
<dbReference type="AlphaFoldDB" id="A0A1G9EHR0"/>
<feature type="chain" id="PRO_5011695867" evidence="3">
    <location>
        <begin position="31"/>
        <end position="407"/>
    </location>
</feature>
<dbReference type="PANTHER" id="PTHR30483:SF37">
    <property type="entry name" value="ABC TRANSPORTER SUBSTRATE-BINDING PROTEIN"/>
    <property type="match status" value="1"/>
</dbReference>
<evidence type="ECO:0000256" key="3">
    <source>
        <dbReference type="SAM" id="SignalP"/>
    </source>
</evidence>
<sequence>MKYNHKFRRTVISSVVATALLGGISAPAFAEVKFGALYPLSGGLALLGEESYRGLELAVDQINANGGVQGETVVLETGDAVDNNQAIGEARRLISREDVKAIFGTYASSRSIAASQVAEMSKVPYFELGAVADDVTERGLNYVFRTNPTAYHMAETIIEMLVEGIAPELGVDPTELRIGIIHEDSNYGSSVGKHQRAFAEEHGLNIVMEEHYPASSVDMSSIVLSLQEEEVDVVLQTSYQDDSVLFLRQANERDYRPKAIIGGGGGYSMTPTAEAVGHDVIDGVYDVDFTQYNIDPEFAPGIEDFVASYEEKYEESPRSGHSLMNYAGALELLRAIDAGSGFSADEIKEAVLAMDVPVGGTAAGIGIKIGENNQNERASMMGMQWQDGELVTVYPEGASVADMRTSQ</sequence>
<feature type="signal peptide" evidence="3">
    <location>
        <begin position="1"/>
        <end position="30"/>
    </location>
</feature>
<name>A0A1G9EHR0_9GAMM</name>
<dbReference type="InterPro" id="IPR028082">
    <property type="entry name" value="Peripla_BP_I"/>
</dbReference>
<organism evidence="5 6">
    <name type="scientific">Billgrantia gudaonensis</name>
    <dbReference type="NCBI Taxonomy" id="376427"/>
    <lineage>
        <taxon>Bacteria</taxon>
        <taxon>Pseudomonadati</taxon>
        <taxon>Pseudomonadota</taxon>
        <taxon>Gammaproteobacteria</taxon>
        <taxon>Oceanospirillales</taxon>
        <taxon>Halomonadaceae</taxon>
        <taxon>Billgrantia</taxon>
    </lineage>
</organism>
<feature type="domain" description="Leucine-binding protein" evidence="4">
    <location>
        <begin position="31"/>
        <end position="388"/>
    </location>
</feature>
<dbReference type="PANTHER" id="PTHR30483">
    <property type="entry name" value="LEUCINE-SPECIFIC-BINDING PROTEIN"/>
    <property type="match status" value="1"/>
</dbReference>
<evidence type="ECO:0000256" key="2">
    <source>
        <dbReference type="ARBA" id="ARBA00022729"/>
    </source>
</evidence>
<dbReference type="Proteomes" id="UP000198525">
    <property type="component" value="Unassembled WGS sequence"/>
</dbReference>
<dbReference type="STRING" id="376427.SAMN04487954_1297"/>
<evidence type="ECO:0000259" key="4">
    <source>
        <dbReference type="Pfam" id="PF13458"/>
    </source>
</evidence>
<protein>
    <submittedName>
        <fullName evidence="5">Branched-chain amino acid transport system substrate-binding protein</fullName>
    </submittedName>
</protein>
<dbReference type="InterPro" id="IPR028081">
    <property type="entry name" value="Leu-bd"/>
</dbReference>
<comment type="similarity">
    <text evidence="1">Belongs to the leucine-binding protein family.</text>
</comment>
<dbReference type="Pfam" id="PF13458">
    <property type="entry name" value="Peripla_BP_6"/>
    <property type="match status" value="1"/>
</dbReference>
<evidence type="ECO:0000313" key="6">
    <source>
        <dbReference type="Proteomes" id="UP000198525"/>
    </source>
</evidence>
<gene>
    <name evidence="5" type="ORF">SAMN04487954_1297</name>
</gene>
<keyword evidence="6" id="KW-1185">Reference proteome</keyword>
<dbReference type="RefSeq" id="WP_089689170.1">
    <property type="nucleotide sequence ID" value="NZ_FNES01000029.1"/>
</dbReference>
<evidence type="ECO:0000313" key="5">
    <source>
        <dbReference type="EMBL" id="SDK75666.1"/>
    </source>
</evidence>
<keyword evidence="2 3" id="KW-0732">Signal</keyword>
<accession>A0A1G9EHR0</accession>
<proteinExistence type="inferred from homology"/>
<dbReference type="CDD" id="cd06340">
    <property type="entry name" value="PBP1_ABC_ligand_binding-like"/>
    <property type="match status" value="1"/>
</dbReference>
<reference evidence="5 6" key="1">
    <citation type="submission" date="2016-10" db="EMBL/GenBank/DDBJ databases">
        <authorList>
            <person name="de Groot N.N."/>
        </authorList>
    </citation>
    <scope>NUCLEOTIDE SEQUENCE [LARGE SCALE GENOMIC DNA]</scope>
    <source>
        <strain evidence="5 6">CGMCC 1.6133</strain>
    </source>
</reference>
<dbReference type="OrthoDB" id="9147078at2"/>
<evidence type="ECO:0000256" key="1">
    <source>
        <dbReference type="ARBA" id="ARBA00010062"/>
    </source>
</evidence>